<evidence type="ECO:0000313" key="3">
    <source>
        <dbReference type="Proteomes" id="UP001597120"/>
    </source>
</evidence>
<comment type="caution">
    <text evidence="2">The sequence shown here is derived from an EMBL/GenBank/DDBJ whole genome shotgun (WGS) entry which is preliminary data.</text>
</comment>
<protein>
    <submittedName>
        <fullName evidence="2">DUF624 domain-containing protein</fullName>
    </submittedName>
</protein>
<organism evidence="2 3">
    <name type="scientific">Paenibacillus residui</name>
    <dbReference type="NCBI Taxonomy" id="629724"/>
    <lineage>
        <taxon>Bacteria</taxon>
        <taxon>Bacillati</taxon>
        <taxon>Bacillota</taxon>
        <taxon>Bacilli</taxon>
        <taxon>Bacillales</taxon>
        <taxon>Paenibacillaceae</taxon>
        <taxon>Paenibacillus</taxon>
    </lineage>
</organism>
<dbReference type="RefSeq" id="WP_150960151.1">
    <property type="nucleotide sequence ID" value="NZ_JBHTIU010000008.1"/>
</dbReference>
<dbReference type="Proteomes" id="UP001597120">
    <property type="component" value="Unassembled WGS sequence"/>
</dbReference>
<dbReference type="EMBL" id="JBHTIU010000008">
    <property type="protein sequence ID" value="MFD0868047.1"/>
    <property type="molecule type" value="Genomic_DNA"/>
</dbReference>
<keyword evidence="3" id="KW-1185">Reference proteome</keyword>
<feature type="transmembrane region" description="Helical" evidence="1">
    <location>
        <begin position="44"/>
        <end position="64"/>
    </location>
</feature>
<name>A0ABW3D457_9BACL</name>
<accession>A0ABW3D457</accession>
<feature type="transmembrane region" description="Helical" evidence="1">
    <location>
        <begin position="187"/>
        <end position="206"/>
    </location>
</feature>
<keyword evidence="1" id="KW-0472">Membrane</keyword>
<keyword evidence="1" id="KW-1133">Transmembrane helix</keyword>
<feature type="transmembrane region" description="Helical" evidence="1">
    <location>
        <begin position="117"/>
        <end position="141"/>
    </location>
</feature>
<evidence type="ECO:0000256" key="1">
    <source>
        <dbReference type="SAM" id="Phobius"/>
    </source>
</evidence>
<dbReference type="Pfam" id="PF04854">
    <property type="entry name" value="DUF624"/>
    <property type="match status" value="1"/>
</dbReference>
<evidence type="ECO:0000313" key="2">
    <source>
        <dbReference type="EMBL" id="MFD0868047.1"/>
    </source>
</evidence>
<reference evidence="3" key="1">
    <citation type="journal article" date="2019" name="Int. J. Syst. Evol. Microbiol.">
        <title>The Global Catalogue of Microorganisms (GCM) 10K type strain sequencing project: providing services to taxonomists for standard genome sequencing and annotation.</title>
        <authorList>
            <consortium name="The Broad Institute Genomics Platform"/>
            <consortium name="The Broad Institute Genome Sequencing Center for Infectious Disease"/>
            <person name="Wu L."/>
            <person name="Ma J."/>
        </authorList>
    </citation>
    <scope>NUCLEOTIDE SEQUENCE [LARGE SCALE GENOMIC DNA]</scope>
    <source>
        <strain evidence="3">CCUG 57263</strain>
    </source>
</reference>
<gene>
    <name evidence="2" type="ORF">ACFQ03_02715</name>
</gene>
<feature type="transmembrane region" description="Helical" evidence="1">
    <location>
        <begin position="20"/>
        <end position="38"/>
    </location>
</feature>
<proteinExistence type="predicted"/>
<dbReference type="InterPro" id="IPR006938">
    <property type="entry name" value="DUF624"/>
</dbReference>
<sequence>MLSISKLIIKTGHQIFQNIFTVLGVSIGWSLFVFPAVFLLPLPWAVAFLALTLVPATAAVYAVMNQVINGGKGGIADFFRFFIKYFRRAFLIGIILVLAVLIPVSEWWYYLNVNNSYGIFLFSVFQTYLCATFLASQVYTIPLLVMEDLKCFQAMNRSIKHFLAHPWYTIGLFVQMVSVTVLLSLSIVGFFLLHIGMLSIFILNATQNLMLEPRKSTIGYLKENPAGR</sequence>
<feature type="transmembrane region" description="Helical" evidence="1">
    <location>
        <begin position="85"/>
        <end position="105"/>
    </location>
</feature>
<keyword evidence="1" id="KW-0812">Transmembrane</keyword>